<proteinExistence type="predicted"/>
<protein>
    <submittedName>
        <fullName evidence="2">Uncharacterized protein</fullName>
    </submittedName>
</protein>
<feature type="transmembrane region" description="Helical" evidence="1">
    <location>
        <begin position="31"/>
        <end position="48"/>
    </location>
</feature>
<feature type="transmembrane region" description="Helical" evidence="1">
    <location>
        <begin position="7"/>
        <end position="25"/>
    </location>
</feature>
<keyword evidence="3" id="KW-1185">Reference proteome</keyword>
<dbReference type="Proteomes" id="UP000183028">
    <property type="component" value="Unassembled WGS sequence"/>
</dbReference>
<reference evidence="3" key="1">
    <citation type="submission" date="2016-10" db="EMBL/GenBank/DDBJ databases">
        <authorList>
            <person name="Varghese N."/>
        </authorList>
    </citation>
    <scope>NUCLEOTIDE SEQUENCE [LARGE SCALE GENOMIC DNA]</scope>
    <source>
        <strain evidence="3">DSM 20406</strain>
    </source>
</reference>
<evidence type="ECO:0000313" key="3">
    <source>
        <dbReference type="Proteomes" id="UP000183028"/>
    </source>
</evidence>
<dbReference type="AlphaFoldDB" id="A0A1H6SD12"/>
<keyword evidence="1" id="KW-0472">Membrane</keyword>
<keyword evidence="1" id="KW-0812">Transmembrane</keyword>
<evidence type="ECO:0000256" key="1">
    <source>
        <dbReference type="SAM" id="Phobius"/>
    </source>
</evidence>
<dbReference type="EMBL" id="FNYK01000015">
    <property type="protein sequence ID" value="SEI65739.1"/>
    <property type="molecule type" value="Genomic_DNA"/>
</dbReference>
<gene>
    <name evidence="2" type="ORF">SAMN04487834_10153</name>
</gene>
<keyword evidence="1" id="KW-1133">Transmembrane helix</keyword>
<evidence type="ECO:0000313" key="2">
    <source>
        <dbReference type="EMBL" id="SEI65739.1"/>
    </source>
</evidence>
<accession>A0A1H6SD12</accession>
<dbReference type="STRING" id="322505.SAMN04487836_13324"/>
<organism evidence="2 3">
    <name type="scientific">Sharpea azabuensis</name>
    <dbReference type="NCBI Taxonomy" id="322505"/>
    <lineage>
        <taxon>Bacteria</taxon>
        <taxon>Bacillati</taxon>
        <taxon>Bacillota</taxon>
        <taxon>Erysipelotrichia</taxon>
        <taxon>Erysipelotrichales</taxon>
        <taxon>Coprobacillaceae</taxon>
        <taxon>Sharpea</taxon>
    </lineage>
</organism>
<dbReference type="RefSeq" id="WP_164125167.1">
    <property type="nucleotide sequence ID" value="NZ_CADAIQ010000058.1"/>
</dbReference>
<name>A0A1H6SD12_9FIRM</name>
<sequence length="50" mass="6068">MLTKRTQLFIDFLILVSLYFVMLYFGFNATVSSLGFMISYIFLLFYFLRY</sequence>